<accession>A0AAE1MKY2</accession>
<keyword evidence="3" id="KW-1185">Reference proteome</keyword>
<dbReference type="PANTHER" id="PTHR31579">
    <property type="entry name" value="OS03G0796600 PROTEIN"/>
    <property type="match status" value="1"/>
</dbReference>
<dbReference type="Pfam" id="PF04720">
    <property type="entry name" value="PDDEXK_6"/>
    <property type="match status" value="1"/>
</dbReference>
<dbReference type="Proteomes" id="UP001293593">
    <property type="component" value="Unassembled WGS sequence"/>
</dbReference>
<dbReference type="InterPro" id="IPR006502">
    <property type="entry name" value="PDDEXK-like"/>
</dbReference>
<dbReference type="PANTHER" id="PTHR31579:SF1">
    <property type="entry name" value="OS03G0796600 PROTEIN"/>
    <property type="match status" value="1"/>
</dbReference>
<proteinExistence type="predicted"/>
<dbReference type="EMBL" id="JAWXYG010000008">
    <property type="protein sequence ID" value="KAK4265583.1"/>
    <property type="molecule type" value="Genomic_DNA"/>
</dbReference>
<evidence type="ECO:0000313" key="2">
    <source>
        <dbReference type="EMBL" id="KAK4265583.1"/>
    </source>
</evidence>
<comment type="caution">
    <text evidence="2">The sequence shown here is derived from an EMBL/GenBank/DDBJ whole genome shotgun (WGS) entry which is preliminary data.</text>
</comment>
<protein>
    <recommendedName>
        <fullName evidence="4">DUF506 family protein</fullName>
    </recommendedName>
</protein>
<dbReference type="AlphaFoldDB" id="A0AAE1MKY2"/>
<name>A0AAE1MKY2_9FABA</name>
<gene>
    <name evidence="2" type="ORF">QN277_026614</name>
</gene>
<dbReference type="NCBIfam" id="TIGR01615">
    <property type="entry name" value="A_thal_3542"/>
    <property type="match status" value="1"/>
</dbReference>
<evidence type="ECO:0000313" key="3">
    <source>
        <dbReference type="Proteomes" id="UP001293593"/>
    </source>
</evidence>
<organism evidence="2 3">
    <name type="scientific">Acacia crassicarpa</name>
    <name type="common">northern wattle</name>
    <dbReference type="NCBI Taxonomy" id="499986"/>
    <lineage>
        <taxon>Eukaryota</taxon>
        <taxon>Viridiplantae</taxon>
        <taxon>Streptophyta</taxon>
        <taxon>Embryophyta</taxon>
        <taxon>Tracheophyta</taxon>
        <taxon>Spermatophyta</taxon>
        <taxon>Magnoliopsida</taxon>
        <taxon>eudicotyledons</taxon>
        <taxon>Gunneridae</taxon>
        <taxon>Pentapetalae</taxon>
        <taxon>rosids</taxon>
        <taxon>fabids</taxon>
        <taxon>Fabales</taxon>
        <taxon>Fabaceae</taxon>
        <taxon>Caesalpinioideae</taxon>
        <taxon>mimosoid clade</taxon>
        <taxon>Acacieae</taxon>
        <taxon>Acacia</taxon>
    </lineage>
</organism>
<sequence>MPPTKIQPIDIDSRKLREAVVRNDSAKPVLKSRLRRLFVFDRQSSSVLRNSSPEKLVIADEYSSNRDGGGSDVEPSSLCLAKMVQNFIEEPSEKQPPAAKCGRNSCNCFNSNSNDSSDDELDVFGGFNESITSASFSDPSDALKSLIPCASVAERNLLADAAKIVESNNKVFRTKDDLRNIVADGLSSLGYDTSVCICKWDKTSNYPAAGEHEFIDVIVKEERLFVDIDFGSEFEIARSTGSYKAILQLLPYIFVGKSERLDQIVSIVSEAAKQSLKKKGMPLPPWRKAEYMRAKWLSAYTRTKRNGDVSDTENLGAKNDGVVCSATGSDNGEFEQSLGKEAISAKKPEADSGEEKPEPVTPAPSWKPPAIKPKSGDKGAKVVTGLASLLKEKL</sequence>
<feature type="compositionally biased region" description="Basic and acidic residues" evidence="1">
    <location>
        <begin position="343"/>
        <end position="358"/>
    </location>
</feature>
<evidence type="ECO:0008006" key="4">
    <source>
        <dbReference type="Google" id="ProtNLM"/>
    </source>
</evidence>
<reference evidence="2" key="1">
    <citation type="submission" date="2023-10" db="EMBL/GenBank/DDBJ databases">
        <title>Chromosome-level genome of the transformable northern wattle, Acacia crassicarpa.</title>
        <authorList>
            <person name="Massaro I."/>
            <person name="Sinha N.R."/>
            <person name="Poethig S."/>
            <person name="Leichty A.R."/>
        </authorList>
    </citation>
    <scope>NUCLEOTIDE SEQUENCE</scope>
    <source>
        <strain evidence="2">Acra3RX</strain>
        <tissue evidence="2">Leaf</tissue>
    </source>
</reference>
<feature type="region of interest" description="Disordered" evidence="1">
    <location>
        <begin position="307"/>
        <end position="379"/>
    </location>
</feature>
<feature type="compositionally biased region" description="Pro residues" evidence="1">
    <location>
        <begin position="359"/>
        <end position="371"/>
    </location>
</feature>
<evidence type="ECO:0000256" key="1">
    <source>
        <dbReference type="SAM" id="MobiDB-lite"/>
    </source>
</evidence>